<evidence type="ECO:0000256" key="1">
    <source>
        <dbReference type="SAM" id="MobiDB-lite"/>
    </source>
</evidence>
<gene>
    <name evidence="2" type="ORF">DIURU_003380</name>
</gene>
<evidence type="ECO:0000313" key="2">
    <source>
        <dbReference type="EMBL" id="KAA8901010.1"/>
    </source>
</evidence>
<dbReference type="EMBL" id="SWFT01000105">
    <property type="protein sequence ID" value="KAA8901010.1"/>
    <property type="molecule type" value="Genomic_DNA"/>
</dbReference>
<dbReference type="OrthoDB" id="8062037at2759"/>
<comment type="caution">
    <text evidence="2">The sequence shown here is derived from an EMBL/GenBank/DDBJ whole genome shotgun (WGS) entry which is preliminary data.</text>
</comment>
<dbReference type="OMA" id="CDINKRI"/>
<dbReference type="GeneID" id="54782031"/>
<dbReference type="Proteomes" id="UP000449547">
    <property type="component" value="Unassembled WGS sequence"/>
</dbReference>
<dbReference type="RefSeq" id="XP_034011633.1">
    <property type="nucleotide sequence ID" value="XM_034156136.1"/>
</dbReference>
<dbReference type="AlphaFoldDB" id="A0A642UKS9"/>
<keyword evidence="3" id="KW-1185">Reference proteome</keyword>
<proteinExistence type="predicted"/>
<reference evidence="2 3" key="1">
    <citation type="submission" date="2019-07" db="EMBL/GenBank/DDBJ databases">
        <title>Genome assembly of two rare yeast pathogens: Diutina rugosa and Trichomonascus ciferrii.</title>
        <authorList>
            <person name="Mixao V."/>
            <person name="Saus E."/>
            <person name="Hansen A."/>
            <person name="Lass-Flor C."/>
            <person name="Gabaldon T."/>
        </authorList>
    </citation>
    <scope>NUCLEOTIDE SEQUENCE [LARGE SCALE GENOMIC DNA]</scope>
    <source>
        <strain evidence="2 3">CBS 613</strain>
    </source>
</reference>
<feature type="compositionally biased region" description="Pro residues" evidence="1">
    <location>
        <begin position="163"/>
        <end position="180"/>
    </location>
</feature>
<organism evidence="2 3">
    <name type="scientific">Diutina rugosa</name>
    <name type="common">Yeast</name>
    <name type="synonym">Candida rugosa</name>
    <dbReference type="NCBI Taxonomy" id="5481"/>
    <lineage>
        <taxon>Eukaryota</taxon>
        <taxon>Fungi</taxon>
        <taxon>Dikarya</taxon>
        <taxon>Ascomycota</taxon>
        <taxon>Saccharomycotina</taxon>
        <taxon>Pichiomycetes</taxon>
        <taxon>Debaryomycetaceae</taxon>
        <taxon>Diutina</taxon>
    </lineage>
</organism>
<accession>A0A642UKS9</accession>
<feature type="compositionally biased region" description="Polar residues" evidence="1">
    <location>
        <begin position="126"/>
        <end position="156"/>
    </location>
</feature>
<name>A0A642UKS9_DIURU</name>
<evidence type="ECO:0000313" key="3">
    <source>
        <dbReference type="Proteomes" id="UP000449547"/>
    </source>
</evidence>
<sequence length="302" mass="34283">MSRFDYEFDDATRFSEGGLIVSSEVGDDRCIGFDEYMSDEEMTRSYPSRINGGMLQRREQEAQKHLSAEEKWSWEGFDQIRNNVDDIVIEGSSRDSAPSETSKPRRKRKKTTRVEQETLLPVSTDAEPTQSSRITSLLNQVKQNSSRKYNQTQSSAVLVRSPPVRPLSPGPALSPAPTMSPSPQMTPHSSPDAPIRYVLSGATSPPESDTDSAPIADLTMDQKLRIQDYIRQLLRPLYKPSGKQRRRPLIVSSDHYCDINKRISHIVYAEVKHLPSFSEVFTDDPEKIQRIVERVVQNELKE</sequence>
<dbReference type="VEuPathDB" id="FungiDB:DIURU_003380"/>
<protein>
    <submittedName>
        <fullName evidence="2">Uncharacterized protein</fullName>
    </submittedName>
</protein>
<feature type="region of interest" description="Disordered" evidence="1">
    <location>
        <begin position="90"/>
        <end position="214"/>
    </location>
</feature>